<reference evidence="2" key="1">
    <citation type="submission" date="2019-01" db="EMBL/GenBank/DDBJ databases">
        <title>Draft genome sequences of three monokaryotic isolates of the white-rot basidiomycete fungus Dichomitus squalens.</title>
        <authorList>
            <consortium name="DOE Joint Genome Institute"/>
            <person name="Lopez S.C."/>
            <person name="Andreopoulos B."/>
            <person name="Pangilinan J."/>
            <person name="Lipzen A."/>
            <person name="Riley R."/>
            <person name="Ahrendt S."/>
            <person name="Ng V."/>
            <person name="Barry K."/>
            <person name="Daum C."/>
            <person name="Grigoriev I.V."/>
            <person name="Hilden K.S."/>
            <person name="Makela M.R."/>
            <person name="de Vries R.P."/>
        </authorList>
    </citation>
    <scope>NUCLEOTIDE SEQUENCE [LARGE SCALE GENOMIC DNA]</scope>
    <source>
        <strain evidence="2">OM18370.1</strain>
    </source>
</reference>
<keyword evidence="1" id="KW-0732">Signal</keyword>
<name>A0A4Q9MPG3_9APHY</name>
<protein>
    <submittedName>
        <fullName evidence="2">Uncharacterized protein</fullName>
    </submittedName>
</protein>
<proteinExistence type="predicted"/>
<gene>
    <name evidence="2" type="ORF">BD311DRAFT_796825</name>
</gene>
<organism evidence="2">
    <name type="scientific">Dichomitus squalens</name>
    <dbReference type="NCBI Taxonomy" id="114155"/>
    <lineage>
        <taxon>Eukaryota</taxon>
        <taxon>Fungi</taxon>
        <taxon>Dikarya</taxon>
        <taxon>Basidiomycota</taxon>
        <taxon>Agaricomycotina</taxon>
        <taxon>Agaricomycetes</taxon>
        <taxon>Polyporales</taxon>
        <taxon>Polyporaceae</taxon>
        <taxon>Dichomitus</taxon>
    </lineage>
</organism>
<evidence type="ECO:0000256" key="1">
    <source>
        <dbReference type="SAM" id="SignalP"/>
    </source>
</evidence>
<dbReference type="EMBL" id="ML143416">
    <property type="protein sequence ID" value="TBU29037.1"/>
    <property type="molecule type" value="Genomic_DNA"/>
</dbReference>
<sequence length="166" mass="18592">MVYKACTTIHWLLRLEAITSPASATLHMVLCVKVVQPRTALGGLPSSSCVKTVQNYLGYVERPVAELYVRPPASLYALKVSRNHGRSCPAQLTARFIWNHGFPDSQAIAWMRVVPVGNAVELQQQRTQRAADIEMRKLQQTAVFTSTITPRNETGDEIGYLRLRKL</sequence>
<dbReference type="AlphaFoldDB" id="A0A4Q9MPG3"/>
<feature type="chain" id="PRO_5020754168" evidence="1">
    <location>
        <begin position="25"/>
        <end position="166"/>
    </location>
</feature>
<evidence type="ECO:0000313" key="2">
    <source>
        <dbReference type="EMBL" id="TBU29037.1"/>
    </source>
</evidence>
<feature type="signal peptide" evidence="1">
    <location>
        <begin position="1"/>
        <end position="24"/>
    </location>
</feature>
<dbReference type="Proteomes" id="UP000292957">
    <property type="component" value="Unassembled WGS sequence"/>
</dbReference>
<accession>A0A4Q9MPG3</accession>